<organism evidence="2 3">
    <name type="scientific">Planctopirus ephydatiae</name>
    <dbReference type="NCBI Taxonomy" id="2528019"/>
    <lineage>
        <taxon>Bacteria</taxon>
        <taxon>Pseudomonadati</taxon>
        <taxon>Planctomycetota</taxon>
        <taxon>Planctomycetia</taxon>
        <taxon>Planctomycetales</taxon>
        <taxon>Planctomycetaceae</taxon>
        <taxon>Planctopirus</taxon>
    </lineage>
</organism>
<dbReference type="Proteomes" id="UP000315349">
    <property type="component" value="Chromosome"/>
</dbReference>
<sequence length="84" mass="8768">MTNSFQPDRNAEIREANSCMALGAGLGAVGTGTAFLAGVTCPLCFMIAPALIGYGVWKRVTAQRGACRESADKLCIPEKSESAD</sequence>
<dbReference type="RefSeq" id="WP_145303365.1">
    <property type="nucleotide sequence ID" value="NZ_CP036299.1"/>
</dbReference>
<feature type="transmembrane region" description="Helical" evidence="1">
    <location>
        <begin position="34"/>
        <end position="57"/>
    </location>
</feature>
<dbReference type="AlphaFoldDB" id="A0A518GTD5"/>
<keyword evidence="3" id="KW-1185">Reference proteome</keyword>
<name>A0A518GTD5_9PLAN</name>
<keyword evidence="1" id="KW-0472">Membrane</keyword>
<dbReference type="KEGG" id="peh:Spb1_37970"/>
<dbReference type="OrthoDB" id="5525982at2"/>
<keyword evidence="1" id="KW-1133">Transmembrane helix</keyword>
<evidence type="ECO:0000313" key="2">
    <source>
        <dbReference type="EMBL" id="QDV31851.1"/>
    </source>
</evidence>
<protein>
    <submittedName>
        <fullName evidence="2">Uncharacterized protein</fullName>
    </submittedName>
</protein>
<gene>
    <name evidence="2" type="ORF">Spb1_37970</name>
</gene>
<dbReference type="EMBL" id="CP036299">
    <property type="protein sequence ID" value="QDV31851.1"/>
    <property type="molecule type" value="Genomic_DNA"/>
</dbReference>
<proteinExistence type="predicted"/>
<accession>A0A518GTD5</accession>
<evidence type="ECO:0000256" key="1">
    <source>
        <dbReference type="SAM" id="Phobius"/>
    </source>
</evidence>
<keyword evidence="1" id="KW-0812">Transmembrane</keyword>
<evidence type="ECO:0000313" key="3">
    <source>
        <dbReference type="Proteomes" id="UP000315349"/>
    </source>
</evidence>
<reference evidence="2 3" key="1">
    <citation type="submission" date="2019-02" db="EMBL/GenBank/DDBJ databases">
        <title>Deep-cultivation of Planctomycetes and their phenomic and genomic characterization uncovers novel biology.</title>
        <authorList>
            <person name="Wiegand S."/>
            <person name="Jogler M."/>
            <person name="Boedeker C."/>
            <person name="Pinto D."/>
            <person name="Vollmers J."/>
            <person name="Rivas-Marin E."/>
            <person name="Kohn T."/>
            <person name="Peeters S.H."/>
            <person name="Heuer A."/>
            <person name="Rast P."/>
            <person name="Oberbeckmann S."/>
            <person name="Bunk B."/>
            <person name="Jeske O."/>
            <person name="Meyerdierks A."/>
            <person name="Storesund J.E."/>
            <person name="Kallscheuer N."/>
            <person name="Luecker S."/>
            <person name="Lage O.M."/>
            <person name="Pohl T."/>
            <person name="Merkel B.J."/>
            <person name="Hornburger P."/>
            <person name="Mueller R.-W."/>
            <person name="Bruemmer F."/>
            <person name="Labrenz M."/>
            <person name="Spormann A.M."/>
            <person name="Op den Camp H."/>
            <person name="Overmann J."/>
            <person name="Amann R."/>
            <person name="Jetten M.S.M."/>
            <person name="Mascher T."/>
            <person name="Medema M.H."/>
            <person name="Devos D.P."/>
            <person name="Kaster A.-K."/>
            <person name="Ovreas L."/>
            <person name="Rohde M."/>
            <person name="Galperin M.Y."/>
            <person name="Jogler C."/>
        </authorList>
    </citation>
    <scope>NUCLEOTIDE SEQUENCE [LARGE SCALE GENOMIC DNA]</scope>
    <source>
        <strain evidence="2 3">Spb1</strain>
    </source>
</reference>